<evidence type="ECO:0000256" key="3">
    <source>
        <dbReference type="ARBA" id="ARBA00022692"/>
    </source>
</evidence>
<evidence type="ECO:0000256" key="10">
    <source>
        <dbReference type="HAMAP-Rule" id="MF_00454"/>
    </source>
</evidence>
<dbReference type="GO" id="GO:0062054">
    <property type="term" value="F:fluoride channel activity"/>
    <property type="evidence" value="ECO:0007669"/>
    <property type="project" value="UniProtKB-UniRule"/>
</dbReference>
<dbReference type="GO" id="GO:0140114">
    <property type="term" value="P:cellular detoxification of fluoride"/>
    <property type="evidence" value="ECO:0007669"/>
    <property type="project" value="UniProtKB-UniRule"/>
</dbReference>
<dbReference type="RefSeq" id="WP_179517220.1">
    <property type="nucleotide sequence ID" value="NZ_JACCAC010000001.1"/>
</dbReference>
<dbReference type="GO" id="GO:0005886">
    <property type="term" value="C:plasma membrane"/>
    <property type="evidence" value="ECO:0007669"/>
    <property type="project" value="UniProtKB-SubCell"/>
</dbReference>
<dbReference type="Pfam" id="PF02537">
    <property type="entry name" value="CRCB"/>
    <property type="match status" value="1"/>
</dbReference>
<dbReference type="AlphaFoldDB" id="A0A7Y9RQF7"/>
<comment type="catalytic activity">
    <reaction evidence="8">
        <text>fluoride(in) = fluoride(out)</text>
        <dbReference type="Rhea" id="RHEA:76159"/>
        <dbReference type="ChEBI" id="CHEBI:17051"/>
    </reaction>
    <physiologicalReaction direction="left-to-right" evidence="8">
        <dbReference type="Rhea" id="RHEA:76160"/>
    </physiologicalReaction>
</comment>
<evidence type="ECO:0000313" key="12">
    <source>
        <dbReference type="Proteomes" id="UP000544110"/>
    </source>
</evidence>
<feature type="transmembrane region" description="Helical" evidence="10">
    <location>
        <begin position="78"/>
        <end position="98"/>
    </location>
</feature>
<evidence type="ECO:0000256" key="1">
    <source>
        <dbReference type="ARBA" id="ARBA00004651"/>
    </source>
</evidence>
<gene>
    <name evidence="10" type="primary">fluC</name>
    <name evidence="10" type="synonym">crcB</name>
    <name evidence="11" type="ORF">BJ989_000941</name>
</gene>
<evidence type="ECO:0000256" key="7">
    <source>
        <dbReference type="ARBA" id="ARBA00035120"/>
    </source>
</evidence>
<evidence type="ECO:0000256" key="4">
    <source>
        <dbReference type="ARBA" id="ARBA00022989"/>
    </source>
</evidence>
<keyword evidence="10" id="KW-0479">Metal-binding</keyword>
<name>A0A7Y9RQF7_9ACTN</name>
<keyword evidence="6 10" id="KW-0407">Ion channel</keyword>
<feature type="transmembrane region" description="Helical" evidence="10">
    <location>
        <begin position="43"/>
        <end position="66"/>
    </location>
</feature>
<keyword evidence="10" id="KW-0813">Transport</keyword>
<evidence type="ECO:0000256" key="6">
    <source>
        <dbReference type="ARBA" id="ARBA00023303"/>
    </source>
</evidence>
<keyword evidence="3 10" id="KW-0812">Transmembrane</keyword>
<dbReference type="HAMAP" id="MF_00454">
    <property type="entry name" value="FluC"/>
    <property type="match status" value="1"/>
</dbReference>
<accession>A0A7Y9RQF7</accession>
<keyword evidence="10" id="KW-0406">Ion transport</keyword>
<evidence type="ECO:0000256" key="8">
    <source>
        <dbReference type="ARBA" id="ARBA00035585"/>
    </source>
</evidence>
<proteinExistence type="inferred from homology"/>
<comment type="caution">
    <text evidence="11">The sequence shown here is derived from an EMBL/GenBank/DDBJ whole genome shotgun (WGS) entry which is preliminary data.</text>
</comment>
<keyword evidence="5 10" id="KW-0472">Membrane</keyword>
<dbReference type="GO" id="GO:0046872">
    <property type="term" value="F:metal ion binding"/>
    <property type="evidence" value="ECO:0007669"/>
    <property type="project" value="UniProtKB-KW"/>
</dbReference>
<comment type="function">
    <text evidence="9 10">Fluoride-specific ion channel. Important for reducing fluoride concentration in the cell, thus reducing its toxicity.</text>
</comment>
<feature type="transmembrane region" description="Helical" evidence="10">
    <location>
        <begin position="104"/>
        <end position="130"/>
    </location>
</feature>
<protein>
    <recommendedName>
        <fullName evidence="10">Fluoride-specific ion channel FluC</fullName>
    </recommendedName>
</protein>
<evidence type="ECO:0000256" key="9">
    <source>
        <dbReference type="ARBA" id="ARBA00049940"/>
    </source>
</evidence>
<keyword evidence="12" id="KW-1185">Reference proteome</keyword>
<evidence type="ECO:0000313" key="11">
    <source>
        <dbReference type="EMBL" id="NYG54637.1"/>
    </source>
</evidence>
<feature type="transmembrane region" description="Helical" evidence="10">
    <location>
        <begin position="12"/>
        <end position="31"/>
    </location>
</feature>
<dbReference type="EMBL" id="JACCAC010000001">
    <property type="protein sequence ID" value="NYG54637.1"/>
    <property type="molecule type" value="Genomic_DNA"/>
</dbReference>
<evidence type="ECO:0000256" key="5">
    <source>
        <dbReference type="ARBA" id="ARBA00023136"/>
    </source>
</evidence>
<keyword evidence="2 10" id="KW-1003">Cell membrane</keyword>
<feature type="binding site" evidence="10">
    <location>
        <position position="89"/>
    </location>
    <ligand>
        <name>Na(+)</name>
        <dbReference type="ChEBI" id="CHEBI:29101"/>
        <note>structural</note>
    </ligand>
</feature>
<evidence type="ECO:0000256" key="2">
    <source>
        <dbReference type="ARBA" id="ARBA00022475"/>
    </source>
</evidence>
<reference evidence="11 12" key="1">
    <citation type="submission" date="2020-07" db="EMBL/GenBank/DDBJ databases">
        <title>Sequencing the genomes of 1000 actinobacteria strains.</title>
        <authorList>
            <person name="Klenk H.-P."/>
        </authorList>
    </citation>
    <scope>NUCLEOTIDE SEQUENCE [LARGE SCALE GENOMIC DNA]</scope>
    <source>
        <strain evidence="11 12">DSM 24552</strain>
    </source>
</reference>
<dbReference type="InterPro" id="IPR003691">
    <property type="entry name" value="FluC"/>
</dbReference>
<keyword evidence="10" id="KW-0915">Sodium</keyword>
<feature type="binding site" evidence="10">
    <location>
        <position position="92"/>
    </location>
    <ligand>
        <name>Na(+)</name>
        <dbReference type="ChEBI" id="CHEBI:29101"/>
        <note>structural</note>
    </ligand>
</feature>
<comment type="activity regulation">
    <text evidence="10">Na(+) is not transported, but it plays an essential structural role and its presence is essential for fluoride channel function.</text>
</comment>
<comment type="subcellular location">
    <subcellularLocation>
        <location evidence="1 10">Cell membrane</location>
        <topology evidence="1 10">Multi-pass membrane protein</topology>
    </subcellularLocation>
</comment>
<keyword evidence="4 10" id="KW-1133">Transmembrane helix</keyword>
<dbReference type="Proteomes" id="UP000544110">
    <property type="component" value="Unassembled WGS sequence"/>
</dbReference>
<comment type="similarity">
    <text evidence="7 10">Belongs to the fluoride channel Fluc/FEX (TC 1.A.43) family.</text>
</comment>
<sequence length="150" mass="14698">MTRAAPRAVHPAPLAVAVVVVALGGAVGSALRWGLAEAVPDPAAAAGGFPWTTAATNVVGSVLLALLPAAPAVRARPLLALALGTGVLGGFTTLSLAAEQARALLAAGAVATALAYVVLTAAVALAAVVLADRWAARRADGWTDRAGPTR</sequence>
<organism evidence="11 12">
    <name type="scientific">Nocardioides perillae</name>
    <dbReference type="NCBI Taxonomy" id="1119534"/>
    <lineage>
        <taxon>Bacteria</taxon>
        <taxon>Bacillati</taxon>
        <taxon>Actinomycetota</taxon>
        <taxon>Actinomycetes</taxon>
        <taxon>Propionibacteriales</taxon>
        <taxon>Nocardioidaceae</taxon>
        <taxon>Nocardioides</taxon>
    </lineage>
</organism>